<feature type="domain" description="Nucleoside phosphorylase" evidence="2">
    <location>
        <begin position="83"/>
        <end position="238"/>
    </location>
</feature>
<organism evidence="4 5">
    <name type="scientific">Parascedosporium putredinis</name>
    <dbReference type="NCBI Taxonomy" id="1442378"/>
    <lineage>
        <taxon>Eukaryota</taxon>
        <taxon>Fungi</taxon>
        <taxon>Dikarya</taxon>
        <taxon>Ascomycota</taxon>
        <taxon>Pezizomycotina</taxon>
        <taxon>Sordariomycetes</taxon>
        <taxon>Hypocreomycetidae</taxon>
        <taxon>Microascales</taxon>
        <taxon>Microascaceae</taxon>
        <taxon>Parascedosporium</taxon>
    </lineage>
</organism>
<dbReference type="Gene3D" id="2.130.10.10">
    <property type="entry name" value="YVTN repeat-like/Quinoprotein amine dehydrogenase"/>
    <property type="match status" value="1"/>
</dbReference>
<dbReference type="OrthoDB" id="1577640at2759"/>
<protein>
    <recommendedName>
        <fullName evidence="6">Nucleoside phosphorylase domain-containing protein</fullName>
    </recommendedName>
</protein>
<dbReference type="SUPFAM" id="SSF53167">
    <property type="entry name" value="Purine and uridine phosphorylases"/>
    <property type="match status" value="1"/>
</dbReference>
<evidence type="ECO:0000256" key="1">
    <source>
        <dbReference type="SAM" id="MobiDB-lite"/>
    </source>
</evidence>
<dbReference type="EMBL" id="CALLCH030000004">
    <property type="protein sequence ID" value="CAI4212356.1"/>
    <property type="molecule type" value="Genomic_DNA"/>
</dbReference>
<dbReference type="InterPro" id="IPR053137">
    <property type="entry name" value="NLR-like"/>
</dbReference>
<dbReference type="GO" id="GO:0003824">
    <property type="term" value="F:catalytic activity"/>
    <property type="evidence" value="ECO:0007669"/>
    <property type="project" value="InterPro"/>
</dbReference>
<dbReference type="PANTHER" id="PTHR46082:SF11">
    <property type="entry name" value="AAA+ ATPASE DOMAIN-CONTAINING PROTEIN-RELATED"/>
    <property type="match status" value="1"/>
</dbReference>
<dbReference type="AlphaFoldDB" id="A0A9P1GYS8"/>
<name>A0A9P1GYS8_9PEZI</name>
<evidence type="ECO:0000259" key="2">
    <source>
        <dbReference type="Pfam" id="PF01048"/>
    </source>
</evidence>
<accession>A0A9P1GYS8</accession>
<dbReference type="PANTHER" id="PTHR46082">
    <property type="entry name" value="ATP/GTP-BINDING PROTEIN-RELATED"/>
    <property type="match status" value="1"/>
</dbReference>
<gene>
    <name evidence="4" type="ORF">PPNO1_LOCUS2122</name>
</gene>
<dbReference type="Gene3D" id="3.40.50.1580">
    <property type="entry name" value="Nucleoside phosphorylase domain"/>
    <property type="match status" value="1"/>
</dbReference>
<dbReference type="InterPro" id="IPR035994">
    <property type="entry name" value="Nucleoside_phosphorylase_sf"/>
</dbReference>
<feature type="domain" description="Anaphase-promoting complex subunit 4-like WD40" evidence="3">
    <location>
        <begin position="341"/>
        <end position="399"/>
    </location>
</feature>
<dbReference type="Pfam" id="PF01048">
    <property type="entry name" value="PNP_UDP_1"/>
    <property type="match status" value="1"/>
</dbReference>
<dbReference type="Pfam" id="PF12894">
    <property type="entry name" value="ANAPC4_WD40"/>
    <property type="match status" value="1"/>
</dbReference>
<sequence length="407" mass="44954">MAAPGSRRRHEDYTVGFVFAMEFEMSAFRYMLDHEHPRLAFKKGDPNVKGAAATVAANMERTFPSLEWRFLVGIGAGVPSKEHDIRLGDVVISMPEGQYGGVVQYDLGRDTEDSFELKGFLTPPPTILRNAVTVMRSNNLAPGNKNCNKEEVVERPLRQRPDPKIHYGLIASGDRVVKSATKRQMTVDKIGQILCFEMEAAGIATEYPYIVIRGVSDYADSHKNDKWQMYAAATAAASAKELLLVLAPDTMDDNKLGLPIEHAELVDDDAGRYINELPFDTIYLLIDALDECKGHDLLAEWMADVASKPGSKAKFIDPECKKELTDNVVQSQPDTSANTTYRHTPTHDDSEATAITFSPDGKVFALVLQDGTVKLRDAATGAHSQTVSHHSKTVTVISFHLVEVYLL</sequence>
<dbReference type="SUPFAM" id="SSF50978">
    <property type="entry name" value="WD40 repeat-like"/>
    <property type="match status" value="1"/>
</dbReference>
<evidence type="ECO:0000259" key="3">
    <source>
        <dbReference type="Pfam" id="PF12894"/>
    </source>
</evidence>
<proteinExistence type="predicted"/>
<dbReference type="Proteomes" id="UP000838763">
    <property type="component" value="Unassembled WGS sequence"/>
</dbReference>
<dbReference type="GO" id="GO:0009116">
    <property type="term" value="P:nucleoside metabolic process"/>
    <property type="evidence" value="ECO:0007669"/>
    <property type="project" value="InterPro"/>
</dbReference>
<evidence type="ECO:0008006" key="6">
    <source>
        <dbReference type="Google" id="ProtNLM"/>
    </source>
</evidence>
<feature type="region of interest" description="Disordered" evidence="1">
    <location>
        <begin position="328"/>
        <end position="352"/>
    </location>
</feature>
<dbReference type="InterPro" id="IPR024977">
    <property type="entry name" value="Apc4-like_WD40_dom"/>
</dbReference>
<reference evidence="4" key="1">
    <citation type="submission" date="2022-11" db="EMBL/GenBank/DDBJ databases">
        <authorList>
            <person name="Scott C."/>
            <person name="Bruce N."/>
        </authorList>
    </citation>
    <scope>NUCLEOTIDE SEQUENCE</scope>
</reference>
<evidence type="ECO:0000313" key="5">
    <source>
        <dbReference type="Proteomes" id="UP000838763"/>
    </source>
</evidence>
<evidence type="ECO:0000313" key="4">
    <source>
        <dbReference type="EMBL" id="CAI4212356.1"/>
    </source>
</evidence>
<dbReference type="InterPro" id="IPR015943">
    <property type="entry name" value="WD40/YVTN_repeat-like_dom_sf"/>
</dbReference>
<dbReference type="InterPro" id="IPR036322">
    <property type="entry name" value="WD40_repeat_dom_sf"/>
</dbReference>
<feature type="compositionally biased region" description="Polar residues" evidence="1">
    <location>
        <begin position="328"/>
        <end position="343"/>
    </location>
</feature>
<keyword evidence="5" id="KW-1185">Reference proteome</keyword>
<comment type="caution">
    <text evidence="4">The sequence shown here is derived from an EMBL/GenBank/DDBJ whole genome shotgun (WGS) entry which is preliminary data.</text>
</comment>
<dbReference type="InterPro" id="IPR000845">
    <property type="entry name" value="Nucleoside_phosphorylase_d"/>
</dbReference>